<dbReference type="InterPro" id="IPR032675">
    <property type="entry name" value="LRR_dom_sf"/>
</dbReference>
<dbReference type="Gene3D" id="3.80.10.10">
    <property type="entry name" value="Ribonuclease Inhibitor"/>
    <property type="match status" value="1"/>
</dbReference>
<dbReference type="PANTHER" id="PTHR38926:SF5">
    <property type="entry name" value="F-BOX AND LEUCINE-RICH REPEAT PROTEIN 6"/>
    <property type="match status" value="1"/>
</dbReference>
<comment type="caution">
    <text evidence="1">The sequence shown here is derived from an EMBL/GenBank/DDBJ whole genome shotgun (WGS) entry which is preliminary data.</text>
</comment>
<dbReference type="EMBL" id="CAXLJM020000007">
    <property type="protein sequence ID" value="CAL8072272.1"/>
    <property type="molecule type" value="Genomic_DNA"/>
</dbReference>
<evidence type="ECO:0008006" key="3">
    <source>
        <dbReference type="Google" id="ProtNLM"/>
    </source>
</evidence>
<name>A0ABP1PNW5_9HEXA</name>
<reference evidence="1 2" key="1">
    <citation type="submission" date="2024-08" db="EMBL/GenBank/DDBJ databases">
        <authorList>
            <person name="Cucini C."/>
            <person name="Frati F."/>
        </authorList>
    </citation>
    <scope>NUCLEOTIDE SEQUENCE [LARGE SCALE GENOMIC DNA]</scope>
</reference>
<dbReference type="SUPFAM" id="SSF52047">
    <property type="entry name" value="RNI-like"/>
    <property type="match status" value="1"/>
</dbReference>
<sequence length="610" mass="69436">MELITGNHHILEKIFFFCKTTSLLQCRLVSRQWAEEATRILRKRGVAIAFRAIEDVEEFLTIPRPLSQMFTNFLIDIPSKSNNSQNNFADCTQVADISIQIADLLECYKDDVNELKIWYQPQIQLPQQEQEINIDLQDNEQIEELDTGVEEENDGAITISNLTTLYLLSNYVQPSSIEQQQQNPHQMPKFFSKLSVPNLRYLAIQHLYDTDCSSTVISVIKSSLYDLEYFKIPSKLFPAICSGSPNTFVNLSELDLLGIFHGFSCATNGTLDSIKKSCPNLKKLGIEFSFRATLSKIQDLFETLANTLVDLRCTIQDRNLLARQILRVDFRFPEMRQLSSLQMRWSNPGLVYYIDRLPVLKELMLDTVWTRKIQGNIYPSGQPFQDVDYKNIQSLKLTQIVSSEQIEMFSKYFPNLKTLGCSFESNEALRTVYERMVGLKWLIIERKSNITEAGGICGMEDEELVKLAENAQGKEFEACLRPEGGLPYIGNMKDLETLELCQLGITWCSLLCGVVHLPKLRGLVAPSKAFRAMPADQSSQTPCISAADKILSLPKIIASRLTQLRNLTLWIRHTSEKLSTEEIETIQQGIPLLDELNIMNHSLCGITNIK</sequence>
<accession>A0ABP1PNW5</accession>
<proteinExistence type="predicted"/>
<dbReference type="SUPFAM" id="SSF52058">
    <property type="entry name" value="L domain-like"/>
    <property type="match status" value="1"/>
</dbReference>
<gene>
    <name evidence="1" type="ORF">ODALV1_LOCUS2089</name>
</gene>
<keyword evidence="2" id="KW-1185">Reference proteome</keyword>
<evidence type="ECO:0000313" key="1">
    <source>
        <dbReference type="EMBL" id="CAL8072272.1"/>
    </source>
</evidence>
<protein>
    <recommendedName>
        <fullName evidence="3">F-box domain-containing protein</fullName>
    </recommendedName>
</protein>
<organism evidence="1 2">
    <name type="scientific">Orchesella dallaii</name>
    <dbReference type="NCBI Taxonomy" id="48710"/>
    <lineage>
        <taxon>Eukaryota</taxon>
        <taxon>Metazoa</taxon>
        <taxon>Ecdysozoa</taxon>
        <taxon>Arthropoda</taxon>
        <taxon>Hexapoda</taxon>
        <taxon>Collembola</taxon>
        <taxon>Entomobryomorpha</taxon>
        <taxon>Entomobryoidea</taxon>
        <taxon>Orchesellidae</taxon>
        <taxon>Orchesellinae</taxon>
        <taxon>Orchesella</taxon>
    </lineage>
</organism>
<dbReference type="InterPro" id="IPR036047">
    <property type="entry name" value="F-box-like_dom_sf"/>
</dbReference>
<dbReference type="SUPFAM" id="SSF81383">
    <property type="entry name" value="F-box domain"/>
    <property type="match status" value="1"/>
</dbReference>
<dbReference type="PANTHER" id="PTHR38926">
    <property type="entry name" value="F-BOX DOMAIN CONTAINING PROTEIN, EXPRESSED"/>
    <property type="match status" value="1"/>
</dbReference>
<evidence type="ECO:0000313" key="2">
    <source>
        <dbReference type="Proteomes" id="UP001642540"/>
    </source>
</evidence>
<dbReference type="Proteomes" id="UP001642540">
    <property type="component" value="Unassembled WGS sequence"/>
</dbReference>